<dbReference type="GO" id="GO:0009408">
    <property type="term" value="P:response to heat"/>
    <property type="evidence" value="ECO:0007669"/>
    <property type="project" value="TreeGrafter"/>
</dbReference>
<reference evidence="1" key="1">
    <citation type="submission" date="2017-08" db="EMBL/GenBank/DDBJ databases">
        <authorList>
            <person name="de Groot N.N."/>
        </authorList>
    </citation>
    <scope>NUCLEOTIDE SEQUENCE [LARGE SCALE GENOMIC DNA]</scope>
    <source>
        <strain evidence="1">PX439</strain>
    </source>
</reference>
<dbReference type="InterPro" id="IPR002068">
    <property type="entry name" value="A-crystallin/Hsp20_dom"/>
</dbReference>
<dbReference type="GO" id="GO:0005737">
    <property type="term" value="C:cytoplasm"/>
    <property type="evidence" value="ECO:0007669"/>
    <property type="project" value="TreeGrafter"/>
</dbReference>
<dbReference type="Proteomes" id="UP000216624">
    <property type="component" value="Unassembled WGS sequence"/>
</dbReference>
<organism evidence="1 2">
    <name type="scientific">Caenorhabditis remanei</name>
    <name type="common">Caenorhabditis vulgaris</name>
    <dbReference type="NCBI Taxonomy" id="31234"/>
    <lineage>
        <taxon>Eukaryota</taxon>
        <taxon>Metazoa</taxon>
        <taxon>Ecdysozoa</taxon>
        <taxon>Nematoda</taxon>
        <taxon>Chromadorea</taxon>
        <taxon>Rhabditida</taxon>
        <taxon>Rhabditina</taxon>
        <taxon>Rhabditomorpha</taxon>
        <taxon>Rhabditoidea</taxon>
        <taxon>Rhabditidae</taxon>
        <taxon>Peloderinae</taxon>
        <taxon>Caenorhabditis</taxon>
    </lineage>
</organism>
<accession>A0A260ZKP1</accession>
<dbReference type="GO" id="GO:0005634">
    <property type="term" value="C:nucleus"/>
    <property type="evidence" value="ECO:0007669"/>
    <property type="project" value="TreeGrafter"/>
</dbReference>
<sequence length="206" mass="23211">MPKSHTDFDDDDLDSYLEGSVWSEKPSASEIFSNRPGDVISVYPRASHSNMIYGYPINFRETVFPTQRGSSDPNYDDYYTKITERRPRSPGPVAGAGEITNTSHGFTIEIDVFHFLPEEIKVVLTDDTLSISGERFESTGDGHTLRRSFSRKYSIPEDVHLDTIRSHLTNSGVLIINGSRKGWRETSISTYQPTQRNPSRSVTSIV</sequence>
<evidence type="ECO:0000313" key="2">
    <source>
        <dbReference type="Proteomes" id="UP000216624"/>
    </source>
</evidence>
<dbReference type="OMA" id="HGFTIEI"/>
<dbReference type="eggNOG" id="KOG3591">
    <property type="taxonomic scope" value="Eukaryota"/>
</dbReference>
<dbReference type="EMBL" id="NMWX01000102">
    <property type="protein sequence ID" value="OZF86258.1"/>
    <property type="molecule type" value="Genomic_DNA"/>
</dbReference>
<name>A0A260ZKP1_CAERE</name>
<dbReference type="HOGENOM" id="CLU_1210737_0_0_1"/>
<dbReference type="PRINTS" id="PR00299">
    <property type="entry name" value="ACRYSTALLIN"/>
</dbReference>
<dbReference type="GO" id="GO:0051082">
    <property type="term" value="F:unfolded protein binding"/>
    <property type="evidence" value="ECO:0007669"/>
    <property type="project" value="TreeGrafter"/>
</dbReference>
<gene>
    <name evidence="1" type="ORF">FL82_15202</name>
</gene>
<dbReference type="Gene3D" id="2.60.40.790">
    <property type="match status" value="1"/>
</dbReference>
<dbReference type="PANTHER" id="PTHR45640:SF24">
    <property type="entry name" value="SHSP DOMAIN-CONTAINING PROTEIN"/>
    <property type="match status" value="1"/>
</dbReference>
<evidence type="ECO:0000313" key="1">
    <source>
        <dbReference type="EMBL" id="OZF86258.1"/>
    </source>
</evidence>
<comment type="caution">
    <text evidence="1">The sequence shown here is derived from an EMBL/GenBank/DDBJ whole genome shotgun (WGS) entry which is preliminary data.</text>
</comment>
<feature type="non-terminal residue" evidence="1">
    <location>
        <position position="1"/>
    </location>
</feature>
<dbReference type="SUPFAM" id="SSF49764">
    <property type="entry name" value="HSP20-like chaperones"/>
    <property type="match status" value="1"/>
</dbReference>
<dbReference type="OrthoDB" id="1431247at2759"/>
<dbReference type="PROSITE" id="PS01031">
    <property type="entry name" value="SHSP"/>
    <property type="match status" value="1"/>
</dbReference>
<dbReference type="STRING" id="31234.E3LRY2"/>
<keyword evidence="2" id="KW-1185">Reference proteome</keyword>
<proteinExistence type="predicted"/>
<dbReference type="GO" id="GO:0042026">
    <property type="term" value="P:protein refolding"/>
    <property type="evidence" value="ECO:0007669"/>
    <property type="project" value="TreeGrafter"/>
</dbReference>
<dbReference type="Pfam" id="PF00011">
    <property type="entry name" value="HSP20"/>
    <property type="match status" value="1"/>
</dbReference>
<dbReference type="PANTHER" id="PTHR45640">
    <property type="entry name" value="HEAT SHOCK PROTEIN HSP-12.2-RELATED"/>
    <property type="match status" value="1"/>
</dbReference>
<dbReference type="CDD" id="cd06526">
    <property type="entry name" value="metazoan_ACD"/>
    <property type="match status" value="1"/>
</dbReference>
<protein>
    <submittedName>
        <fullName evidence="1">Uncharacterized protein</fullName>
    </submittedName>
</protein>
<dbReference type="InterPro" id="IPR001436">
    <property type="entry name" value="Alpha-crystallin/sHSP_animal"/>
</dbReference>
<dbReference type="InterPro" id="IPR008978">
    <property type="entry name" value="HSP20-like_chaperone"/>
</dbReference>